<evidence type="ECO:0000256" key="1">
    <source>
        <dbReference type="SAM" id="Phobius"/>
    </source>
</evidence>
<reference evidence="2" key="1">
    <citation type="submission" date="2015-07" db="EMBL/GenBank/DDBJ databases">
        <title>MeaNS - Measles Nucleotide Surveillance Program.</title>
        <authorList>
            <person name="Tran T."/>
            <person name="Druce J."/>
        </authorList>
    </citation>
    <scope>NUCLEOTIDE SEQUENCE</scope>
    <source>
        <strain evidence="2">UCB-OBI-ISO-001</strain>
        <tissue evidence="2">Gonad</tissue>
    </source>
</reference>
<dbReference type="AlphaFoldDB" id="A0A0L8HN53"/>
<organism evidence="2">
    <name type="scientific">Octopus bimaculoides</name>
    <name type="common">California two-spotted octopus</name>
    <dbReference type="NCBI Taxonomy" id="37653"/>
    <lineage>
        <taxon>Eukaryota</taxon>
        <taxon>Metazoa</taxon>
        <taxon>Spiralia</taxon>
        <taxon>Lophotrochozoa</taxon>
        <taxon>Mollusca</taxon>
        <taxon>Cephalopoda</taxon>
        <taxon>Coleoidea</taxon>
        <taxon>Octopodiformes</taxon>
        <taxon>Octopoda</taxon>
        <taxon>Incirrata</taxon>
        <taxon>Octopodidae</taxon>
        <taxon>Octopus</taxon>
    </lineage>
</organism>
<feature type="transmembrane region" description="Helical" evidence="1">
    <location>
        <begin position="28"/>
        <end position="49"/>
    </location>
</feature>
<name>A0A0L8HN53_OCTBM</name>
<keyword evidence="1" id="KW-0812">Transmembrane</keyword>
<gene>
    <name evidence="2" type="ORF">OCBIM_22010755mg</name>
</gene>
<protein>
    <submittedName>
        <fullName evidence="2">Uncharacterized protein</fullName>
    </submittedName>
</protein>
<keyword evidence="1" id="KW-0472">Membrane</keyword>
<keyword evidence="1" id="KW-1133">Transmembrane helix</keyword>
<proteinExistence type="predicted"/>
<accession>A0A0L8HN53</accession>
<dbReference type="EMBL" id="KQ417713">
    <property type="protein sequence ID" value="KOF90673.1"/>
    <property type="molecule type" value="Genomic_DNA"/>
</dbReference>
<sequence>MFVCGVLVWCFLYTIVHLYGLGLLFFVYFVFAGNVTFVLVFCYLSVYIII</sequence>
<evidence type="ECO:0000313" key="2">
    <source>
        <dbReference type="EMBL" id="KOF90673.1"/>
    </source>
</evidence>